<dbReference type="EMBL" id="CAJGYO010000009">
    <property type="protein sequence ID" value="CAD6254346.1"/>
    <property type="molecule type" value="Genomic_DNA"/>
</dbReference>
<sequence length="527" mass="59821">MGGNDGATTDKGDKTNPFNEANMIFPQSMDELLDELRQKLQAKLDADVKAFLERYTKNWLDKHIYTSVGAQSLGRALRTDYGASTNRASAGHNVLPNLPKSPSQIPTFNVTPNAPTTDFDDALNRFKDELAKSLESSLGVQLKSSRNTYQMLYPSGYDFMKAPDGWRVPDFQKFSGDDSKSTMEHISMFLAQLGEASAYGFMKVHNFPLSLTGTAFAWFTLLPSCSIGSWAELEEKFHNHFYSGAHETRLSHLASVHQGCDESVHDFFKRFREIKNRCFHLNISERDLTDLCFAGLRSSIREKLEHYEFHNVNQLMQKVVSIESRLKESCDAYKSHRQNVHFVEQADKAQGKNVIIGEPRVAPNVETNSGRKVVLEKDDEGKNKLKITAGSTQYLKRQRWTLTPEESGKAPMQQVYVPKKVEIPIVPPPRGRPQSVITIHSMEAPVTNHDGLIVIEEIPASKRDEAPKDVFGVEEKKRAEGDSNYRQPVWCPRGLNKTQRRKLQRGRHKQQKREKLAKMENEILNPV</sequence>
<gene>
    <name evidence="3" type="ORF">NCGR_LOCUS37950</name>
</gene>
<comment type="caution">
    <text evidence="3">The sequence shown here is derived from an EMBL/GenBank/DDBJ whole genome shotgun (WGS) entry which is preliminary data.</text>
</comment>
<organism evidence="3 4">
    <name type="scientific">Miscanthus lutarioriparius</name>
    <dbReference type="NCBI Taxonomy" id="422564"/>
    <lineage>
        <taxon>Eukaryota</taxon>
        <taxon>Viridiplantae</taxon>
        <taxon>Streptophyta</taxon>
        <taxon>Embryophyta</taxon>
        <taxon>Tracheophyta</taxon>
        <taxon>Spermatophyta</taxon>
        <taxon>Magnoliopsida</taxon>
        <taxon>Liliopsida</taxon>
        <taxon>Poales</taxon>
        <taxon>Poaceae</taxon>
        <taxon>PACMAD clade</taxon>
        <taxon>Panicoideae</taxon>
        <taxon>Andropogonodae</taxon>
        <taxon>Andropogoneae</taxon>
        <taxon>Saccharinae</taxon>
        <taxon>Miscanthus</taxon>
    </lineage>
</organism>
<dbReference type="AlphaFoldDB" id="A0A811Q7Z7"/>
<evidence type="ECO:0000259" key="2">
    <source>
        <dbReference type="Pfam" id="PF03732"/>
    </source>
</evidence>
<dbReference type="PANTHER" id="PTHR33223">
    <property type="entry name" value="CCHC-TYPE DOMAIN-CONTAINING PROTEIN"/>
    <property type="match status" value="1"/>
</dbReference>
<dbReference type="Pfam" id="PF03732">
    <property type="entry name" value="Retrotrans_gag"/>
    <property type="match status" value="1"/>
</dbReference>
<evidence type="ECO:0000313" key="3">
    <source>
        <dbReference type="EMBL" id="CAD6254346.1"/>
    </source>
</evidence>
<feature type="domain" description="Retrotransposon gag" evidence="2">
    <location>
        <begin position="207"/>
        <end position="297"/>
    </location>
</feature>
<reference evidence="3" key="1">
    <citation type="submission" date="2020-10" db="EMBL/GenBank/DDBJ databases">
        <authorList>
            <person name="Han B."/>
            <person name="Lu T."/>
            <person name="Zhao Q."/>
            <person name="Huang X."/>
            <person name="Zhao Y."/>
        </authorList>
    </citation>
    <scope>NUCLEOTIDE SEQUENCE</scope>
</reference>
<dbReference type="InterPro" id="IPR005162">
    <property type="entry name" value="Retrotrans_gag_dom"/>
</dbReference>
<accession>A0A811Q7Z7</accession>
<name>A0A811Q7Z7_9POAL</name>
<dbReference type="PANTHER" id="PTHR33223:SF11">
    <property type="entry name" value="ELEMENT PROTEIN, PUTATIVE-RELATED"/>
    <property type="match status" value="1"/>
</dbReference>
<protein>
    <recommendedName>
        <fullName evidence="2">Retrotransposon gag domain-containing protein</fullName>
    </recommendedName>
</protein>
<keyword evidence="4" id="KW-1185">Reference proteome</keyword>
<proteinExistence type="predicted"/>
<dbReference type="Proteomes" id="UP000604825">
    <property type="component" value="Unassembled WGS sequence"/>
</dbReference>
<evidence type="ECO:0000256" key="1">
    <source>
        <dbReference type="SAM" id="MobiDB-lite"/>
    </source>
</evidence>
<feature type="region of interest" description="Disordered" evidence="1">
    <location>
        <begin position="1"/>
        <end position="20"/>
    </location>
</feature>
<evidence type="ECO:0000313" key="4">
    <source>
        <dbReference type="Proteomes" id="UP000604825"/>
    </source>
</evidence>
<dbReference type="OrthoDB" id="1166206at2759"/>
<feature type="compositionally biased region" description="Basic and acidic residues" evidence="1">
    <location>
        <begin position="474"/>
        <end position="483"/>
    </location>
</feature>
<feature type="compositionally biased region" description="Basic residues" evidence="1">
    <location>
        <begin position="498"/>
        <end position="512"/>
    </location>
</feature>
<feature type="region of interest" description="Disordered" evidence="1">
    <location>
        <begin position="474"/>
        <end position="527"/>
    </location>
</feature>